<protein>
    <recommendedName>
        <fullName evidence="7">Phage shock protein PspC N-terminal domain-containing protein</fullName>
    </recommendedName>
</protein>
<evidence type="ECO:0000256" key="5">
    <source>
        <dbReference type="ARBA" id="ARBA00023136"/>
    </source>
</evidence>
<dbReference type="AlphaFoldDB" id="U6R7Y4"/>
<dbReference type="STRING" id="1121098.HMPREF1534_03806"/>
<dbReference type="RefSeq" id="WP_005945159.1">
    <property type="nucleotide sequence ID" value="NZ_KB890319.1"/>
</dbReference>
<proteinExistence type="predicted"/>
<keyword evidence="4 6" id="KW-1133">Transmembrane helix</keyword>
<dbReference type="PATRIC" id="fig|1121098.3.peg.3883"/>
<evidence type="ECO:0000313" key="9">
    <source>
        <dbReference type="Proteomes" id="UP000017831"/>
    </source>
</evidence>
<feature type="domain" description="Phage shock protein PspC N-terminal" evidence="7">
    <location>
        <begin position="4"/>
        <end position="60"/>
    </location>
</feature>
<feature type="transmembrane region" description="Helical" evidence="6">
    <location>
        <begin position="33"/>
        <end position="57"/>
    </location>
</feature>
<evidence type="ECO:0000256" key="4">
    <source>
        <dbReference type="ARBA" id="ARBA00022989"/>
    </source>
</evidence>
<keyword evidence="9" id="KW-1185">Reference proteome</keyword>
<organism evidence="8 9">
    <name type="scientific">Phocaeicola massiliensis B84634 = Timone 84634 = DSM 17679 = JCM 13223</name>
    <dbReference type="NCBI Taxonomy" id="1121098"/>
    <lineage>
        <taxon>Bacteria</taxon>
        <taxon>Pseudomonadati</taxon>
        <taxon>Bacteroidota</taxon>
        <taxon>Bacteroidia</taxon>
        <taxon>Bacteroidales</taxon>
        <taxon>Bacteroidaceae</taxon>
        <taxon>Phocaeicola</taxon>
    </lineage>
</organism>
<comment type="caution">
    <text evidence="8">The sequence shown here is derived from an EMBL/GenBank/DDBJ whole genome shotgun (WGS) entry which is preliminary data.</text>
</comment>
<reference evidence="8 9" key="1">
    <citation type="submission" date="2013-04" db="EMBL/GenBank/DDBJ databases">
        <title>The Genome Sequence of Bacteroides massiliensis DSM 17679.</title>
        <authorList>
            <consortium name="The Broad Institute Genomics Platform"/>
            <person name="Earl A."/>
            <person name="Ward D."/>
            <person name="Feldgarden M."/>
            <person name="Gevers D."/>
            <person name="Martens E."/>
            <person name="Fenner L."/>
            <person name="Roux V."/>
            <person name="Mallet M.N."/>
            <person name="Raoult D."/>
            <person name="Walker B."/>
            <person name="Young S."/>
            <person name="Zeng Q."/>
            <person name="Gargeya S."/>
            <person name="Fitzgerald M."/>
            <person name="Haas B."/>
            <person name="Abouelleil A."/>
            <person name="Allen A.W."/>
            <person name="Alvarado L."/>
            <person name="Arachchi H.M."/>
            <person name="Berlin A.M."/>
            <person name="Chapman S.B."/>
            <person name="Gainer-Dewar J."/>
            <person name="Goldberg J."/>
            <person name="Griggs A."/>
            <person name="Gujja S."/>
            <person name="Hansen M."/>
            <person name="Howarth C."/>
            <person name="Imamovic A."/>
            <person name="Ireland A."/>
            <person name="Larimer J."/>
            <person name="McCowan C."/>
            <person name="Murphy C."/>
            <person name="Pearson M."/>
            <person name="Poon T.W."/>
            <person name="Priest M."/>
            <person name="Roberts A."/>
            <person name="Saif S."/>
            <person name="Shea T."/>
            <person name="Sisk P."/>
            <person name="Sykes S."/>
            <person name="Wortman J."/>
            <person name="Nusbaum C."/>
            <person name="Birren B."/>
        </authorList>
    </citation>
    <scope>NUCLEOTIDE SEQUENCE [LARGE SCALE GENOMIC DNA]</scope>
    <source>
        <strain evidence="9">B84634 / Timone 84634 / DSM 17679 / JCM 13223</strain>
    </source>
</reference>
<name>U6R7Y4_9BACT</name>
<dbReference type="GO" id="GO:0005886">
    <property type="term" value="C:plasma membrane"/>
    <property type="evidence" value="ECO:0007669"/>
    <property type="project" value="UniProtKB-SubCell"/>
</dbReference>
<dbReference type="OrthoDB" id="5772680at2"/>
<evidence type="ECO:0000313" key="8">
    <source>
        <dbReference type="EMBL" id="EOA52380.1"/>
    </source>
</evidence>
<dbReference type="PANTHER" id="PTHR33885">
    <property type="entry name" value="PHAGE SHOCK PROTEIN C"/>
    <property type="match status" value="1"/>
</dbReference>
<dbReference type="EMBL" id="AQHY01000040">
    <property type="protein sequence ID" value="EOA52380.1"/>
    <property type="molecule type" value="Genomic_DNA"/>
</dbReference>
<evidence type="ECO:0000256" key="1">
    <source>
        <dbReference type="ARBA" id="ARBA00004162"/>
    </source>
</evidence>
<sequence length="78" mass="9143">MENKRLLRSNNRMLAGVCAGIAEYFGWEVSTVRIVYALATIFTAFSGGIIYLILWIVMPERRYRDGYEDRVKEKLHNR</sequence>
<keyword evidence="3 6" id="KW-0812">Transmembrane</keyword>
<keyword evidence="2" id="KW-1003">Cell membrane</keyword>
<dbReference type="Proteomes" id="UP000017831">
    <property type="component" value="Unassembled WGS sequence"/>
</dbReference>
<dbReference type="eggNOG" id="COG1983">
    <property type="taxonomic scope" value="Bacteria"/>
</dbReference>
<accession>U6R7Y4</accession>
<evidence type="ECO:0000259" key="7">
    <source>
        <dbReference type="Pfam" id="PF04024"/>
    </source>
</evidence>
<gene>
    <name evidence="8" type="ORF">HMPREF1534_03806</name>
</gene>
<dbReference type="InterPro" id="IPR007168">
    <property type="entry name" value="Phageshock_PspC_N"/>
</dbReference>
<dbReference type="PANTHER" id="PTHR33885:SF3">
    <property type="entry name" value="PHAGE SHOCK PROTEIN C"/>
    <property type="match status" value="1"/>
</dbReference>
<dbReference type="Pfam" id="PF04024">
    <property type="entry name" value="PspC"/>
    <property type="match status" value="1"/>
</dbReference>
<keyword evidence="5 6" id="KW-0472">Membrane</keyword>
<dbReference type="GeneID" id="60060324"/>
<feature type="transmembrane region" description="Helical" evidence="6">
    <location>
        <begin position="12"/>
        <end position="27"/>
    </location>
</feature>
<evidence type="ECO:0000256" key="2">
    <source>
        <dbReference type="ARBA" id="ARBA00022475"/>
    </source>
</evidence>
<dbReference type="InterPro" id="IPR052027">
    <property type="entry name" value="PspC"/>
</dbReference>
<comment type="subcellular location">
    <subcellularLocation>
        <location evidence="1">Cell membrane</location>
        <topology evidence="1">Single-pass membrane protein</topology>
    </subcellularLocation>
</comment>
<evidence type="ECO:0000256" key="6">
    <source>
        <dbReference type="SAM" id="Phobius"/>
    </source>
</evidence>
<evidence type="ECO:0000256" key="3">
    <source>
        <dbReference type="ARBA" id="ARBA00022692"/>
    </source>
</evidence>
<dbReference type="HOGENOM" id="CLU_143433_3_0_10"/>